<dbReference type="GeneID" id="105312237"/>
<dbReference type="GO" id="GO:0032012">
    <property type="term" value="P:regulation of ARF protein signal transduction"/>
    <property type="evidence" value="ECO:0007669"/>
    <property type="project" value="InterPro"/>
</dbReference>
<evidence type="ECO:0008006" key="6">
    <source>
        <dbReference type="Google" id="ProtNLM"/>
    </source>
</evidence>
<dbReference type="CDD" id="cd00171">
    <property type="entry name" value="Sec7"/>
    <property type="match status" value="1"/>
</dbReference>
<protein>
    <recommendedName>
        <fullName evidence="6">SEC7 domain-containing protein</fullName>
    </recommendedName>
</protein>
<dbReference type="PROSITE" id="PS50190">
    <property type="entry name" value="SEC7"/>
    <property type="match status" value="1"/>
</dbReference>
<dbReference type="AlphaFoldDB" id="A0AAN0IKQ0"/>
<reference evidence="5" key="1">
    <citation type="journal article" date="2010" name="Nature">
        <title>The Amphimedon queenslandica genome and the evolution of animal complexity.</title>
        <authorList>
            <person name="Srivastava M."/>
            <person name="Simakov O."/>
            <person name="Chapman J."/>
            <person name="Fahey B."/>
            <person name="Gauthier M.E."/>
            <person name="Mitros T."/>
            <person name="Richards G.S."/>
            <person name="Conaco C."/>
            <person name="Dacre M."/>
            <person name="Hellsten U."/>
            <person name="Larroux C."/>
            <person name="Putnam N.H."/>
            <person name="Stanke M."/>
            <person name="Adamska M."/>
            <person name="Darling A."/>
            <person name="Degnan S.M."/>
            <person name="Oakley T.H."/>
            <person name="Plachetzki D.C."/>
            <person name="Zhai Y."/>
            <person name="Adamski M."/>
            <person name="Calcino A."/>
            <person name="Cummins S.F."/>
            <person name="Goodstein D.M."/>
            <person name="Harris C."/>
            <person name="Jackson D.J."/>
            <person name="Leys S.P."/>
            <person name="Shu S."/>
            <person name="Woodcroft B.J."/>
            <person name="Vervoort M."/>
            <person name="Kosik K.S."/>
            <person name="Manning G."/>
            <person name="Degnan B.M."/>
            <person name="Rokhsar D.S."/>
        </authorList>
    </citation>
    <scope>NUCLEOTIDE SEQUENCE [LARGE SCALE GENOMIC DNA]</scope>
</reference>
<dbReference type="SMART" id="SM00222">
    <property type="entry name" value="Sec7"/>
    <property type="match status" value="1"/>
</dbReference>
<accession>A0AAN0IKQ0</accession>
<sequence length="434" mass="49759">MSRESSSLSESSIDESQNGLVISGESDTSSINSGHIFVTDSEDEQFTLEKLQRTRKRLADEIKLMEEELTIIGQESNFVSECELLVQDHDDTTLTRSLRTGRKKFNRDPKDGMKYLIEKNVVNDTSEDVAMFLHTGELLDKSAIGTFLGEGKNYYIGVLRNFVVLYDFADMNLVDALRSFLSGFRLPGEAQKIDRMMELFAQRYCYCNPDVFKNPDSCYVLSFSVIMLNTSLHNPNVREKPTIDHFISMNRGINDGSDFPTEMLKNLYDCIKTDPFEIHDGADDLTQVFFNPDYEGYLIKEGGKHKSWCKRWFILSDNCLYYFKSPGDKEPRGIIPLENLEVKQCHDLRRPYCFEIISVPAMQYIQKGTIKACKTTGQGKVVTGNHQVYRIQASSAEEMMEWMQRINASIASNPFIEMLQERRQRVSNRGPVIL</sequence>
<dbReference type="InterPro" id="IPR035999">
    <property type="entry name" value="Sec7_dom_sf"/>
</dbReference>
<dbReference type="Proteomes" id="UP000007879">
    <property type="component" value="Unassembled WGS sequence"/>
</dbReference>
<keyword evidence="5" id="KW-1185">Reference proteome</keyword>
<evidence type="ECO:0000313" key="4">
    <source>
        <dbReference type="EnsemblMetazoa" id="XP_011403029.2"/>
    </source>
</evidence>
<dbReference type="PROSITE" id="PS50003">
    <property type="entry name" value="PH_DOMAIN"/>
    <property type="match status" value="1"/>
</dbReference>
<dbReference type="RefSeq" id="XP_011403029.2">
    <property type="nucleotide sequence ID" value="XM_011404727.2"/>
</dbReference>
<dbReference type="GO" id="GO:0005085">
    <property type="term" value="F:guanyl-nucleotide exchange factor activity"/>
    <property type="evidence" value="ECO:0007669"/>
    <property type="project" value="InterPro"/>
</dbReference>
<dbReference type="FunFam" id="1.10.1000.11:FF:000002">
    <property type="entry name" value="Cytohesin 1"/>
    <property type="match status" value="1"/>
</dbReference>
<dbReference type="CDD" id="cd01252">
    <property type="entry name" value="PH_GRP1-like"/>
    <property type="match status" value="1"/>
</dbReference>
<evidence type="ECO:0000256" key="1">
    <source>
        <dbReference type="SAM" id="Coils"/>
    </source>
</evidence>
<dbReference type="SMART" id="SM00233">
    <property type="entry name" value="PH"/>
    <property type="match status" value="1"/>
</dbReference>
<evidence type="ECO:0000313" key="5">
    <source>
        <dbReference type="Proteomes" id="UP000007879"/>
    </source>
</evidence>
<dbReference type="InterPro" id="IPR011993">
    <property type="entry name" value="PH-like_dom_sf"/>
</dbReference>
<dbReference type="Pfam" id="PF00169">
    <property type="entry name" value="PH"/>
    <property type="match status" value="1"/>
</dbReference>
<feature type="coiled-coil region" evidence="1">
    <location>
        <begin position="41"/>
        <end position="75"/>
    </location>
</feature>
<evidence type="ECO:0000259" key="2">
    <source>
        <dbReference type="PROSITE" id="PS50003"/>
    </source>
</evidence>
<name>A0AAN0IKQ0_AMPQE</name>
<dbReference type="Gene3D" id="1.10.220.20">
    <property type="match status" value="1"/>
</dbReference>
<organism evidence="4 5">
    <name type="scientific">Amphimedon queenslandica</name>
    <name type="common">Sponge</name>
    <dbReference type="NCBI Taxonomy" id="400682"/>
    <lineage>
        <taxon>Eukaryota</taxon>
        <taxon>Metazoa</taxon>
        <taxon>Porifera</taxon>
        <taxon>Demospongiae</taxon>
        <taxon>Heteroscleromorpha</taxon>
        <taxon>Haplosclerida</taxon>
        <taxon>Niphatidae</taxon>
        <taxon>Amphimedon</taxon>
    </lineage>
</organism>
<proteinExistence type="predicted"/>
<dbReference type="PANTHER" id="PTHR10663">
    <property type="entry name" value="GUANYL-NUCLEOTIDE EXCHANGE FACTOR"/>
    <property type="match status" value="1"/>
</dbReference>
<dbReference type="InterPro" id="IPR001849">
    <property type="entry name" value="PH_domain"/>
</dbReference>
<dbReference type="EnsemblMetazoa" id="XM_011404727.2">
    <property type="protein sequence ID" value="XP_011403029.2"/>
    <property type="gene ID" value="LOC105312237"/>
</dbReference>
<reference evidence="4" key="2">
    <citation type="submission" date="2024-06" db="UniProtKB">
        <authorList>
            <consortium name="EnsemblMetazoa"/>
        </authorList>
    </citation>
    <scope>IDENTIFICATION</scope>
</reference>
<dbReference type="KEGG" id="aqu:105312237"/>
<dbReference type="Gene3D" id="2.30.29.30">
    <property type="entry name" value="Pleckstrin-homology domain (PH domain)/Phosphotyrosine-binding domain (PTB)"/>
    <property type="match status" value="1"/>
</dbReference>
<dbReference type="Pfam" id="PF01369">
    <property type="entry name" value="Sec7"/>
    <property type="match status" value="1"/>
</dbReference>
<dbReference type="SUPFAM" id="SSF50729">
    <property type="entry name" value="PH domain-like"/>
    <property type="match status" value="1"/>
</dbReference>
<evidence type="ECO:0000259" key="3">
    <source>
        <dbReference type="PROSITE" id="PS50190"/>
    </source>
</evidence>
<dbReference type="InterPro" id="IPR000904">
    <property type="entry name" value="Sec7_dom"/>
</dbReference>
<dbReference type="Gene3D" id="1.10.1000.11">
    <property type="entry name" value="Arf Nucleotide-binding Site Opener,domain 2"/>
    <property type="match status" value="1"/>
</dbReference>
<dbReference type="PANTHER" id="PTHR10663:SF402">
    <property type="entry name" value="MIP16918P"/>
    <property type="match status" value="1"/>
</dbReference>
<keyword evidence="1" id="KW-0175">Coiled coil</keyword>
<dbReference type="SUPFAM" id="SSF48425">
    <property type="entry name" value="Sec7 domain"/>
    <property type="match status" value="1"/>
</dbReference>
<feature type="domain" description="PH" evidence="2">
    <location>
        <begin position="291"/>
        <end position="411"/>
    </location>
</feature>
<feature type="domain" description="SEC7" evidence="3">
    <location>
        <begin position="96"/>
        <end position="274"/>
    </location>
</feature>
<dbReference type="InterPro" id="IPR023394">
    <property type="entry name" value="Sec7_C_sf"/>
</dbReference>